<protein>
    <submittedName>
        <fullName evidence="1">Uncharacterized protein</fullName>
    </submittedName>
</protein>
<reference evidence="1" key="1">
    <citation type="submission" date="2023-07" db="EMBL/GenBank/DDBJ databases">
        <title>Stenotrophomonas isolates from soil.</title>
        <authorList>
            <person name="Sharma V."/>
            <person name="Zur-Pinska J."/>
            <person name="Hay A.G."/>
        </authorList>
    </citation>
    <scope>NUCLEOTIDE SEQUENCE</scope>
    <source>
        <strain evidence="1">C2</strain>
    </source>
</reference>
<evidence type="ECO:0000313" key="1">
    <source>
        <dbReference type="EMBL" id="MDN8669239.1"/>
    </source>
</evidence>
<keyword evidence="2" id="KW-1185">Reference proteome</keyword>
<sequence length="131" mass="14765">MRKSERLKLALELFEGMPPAQDAAAAMKQLGEALRSVEVEHSGFADYSIQRGYANAQLHLFPYYAESPFWRHHPDAEHTLVCQLTSHYAVFGSEGGVAIFTRDNCVGRDLVFCKPRGMLPVGTRDVRLWPE</sequence>
<proteinExistence type="predicted"/>
<comment type="caution">
    <text evidence="1">The sequence shown here is derived from an EMBL/GenBank/DDBJ whole genome shotgun (WGS) entry which is preliminary data.</text>
</comment>
<gene>
    <name evidence="1" type="ORF">Q0S36_07865</name>
</gene>
<dbReference type="RefSeq" id="WP_033830936.1">
    <property type="nucleotide sequence ID" value="NZ_JACAWX010000001.1"/>
</dbReference>
<dbReference type="Proteomes" id="UP001174315">
    <property type="component" value="Unassembled WGS sequence"/>
</dbReference>
<evidence type="ECO:0000313" key="2">
    <source>
        <dbReference type="Proteomes" id="UP001174315"/>
    </source>
</evidence>
<organism evidence="1 2">
    <name type="scientific">Stenotrophomonas indicatrix</name>
    <dbReference type="NCBI Taxonomy" id="2045451"/>
    <lineage>
        <taxon>Bacteria</taxon>
        <taxon>Pseudomonadati</taxon>
        <taxon>Pseudomonadota</taxon>
        <taxon>Gammaproteobacteria</taxon>
        <taxon>Lysobacterales</taxon>
        <taxon>Lysobacteraceae</taxon>
        <taxon>Stenotrophomonas</taxon>
    </lineage>
</organism>
<dbReference type="EMBL" id="JAUKNN010000014">
    <property type="protein sequence ID" value="MDN8669239.1"/>
    <property type="molecule type" value="Genomic_DNA"/>
</dbReference>
<name>A0ABT8QD34_9GAMM</name>
<accession>A0ABT8QD34</accession>